<dbReference type="EMBL" id="CM047738">
    <property type="protein sequence ID" value="KAJ0045802.1"/>
    <property type="molecule type" value="Genomic_DNA"/>
</dbReference>
<accession>A0ACC0Z4G6</accession>
<name>A0ACC0Z4G6_9ROSI</name>
<comment type="caution">
    <text evidence="1">The sequence shown here is derived from an EMBL/GenBank/DDBJ whole genome shotgun (WGS) entry which is preliminary data.</text>
</comment>
<sequence>MNQKAYNSFSAAFLIILSTMFLVNHWLAGLGVEAGSCHRDEDCKSECPESGYCSDFRLCNCIQSILKRPEFDISEYGTESDDDKKKYTPQCTGPRCARDPDCLDCPNGKGGLCDLIHRKCCCNK</sequence>
<reference evidence="2" key="1">
    <citation type="journal article" date="2023" name="G3 (Bethesda)">
        <title>Genome assembly and association tests identify interacting loci associated with vigor, precocity, and sex in interspecific pistachio rootstocks.</title>
        <authorList>
            <person name="Palmer W."/>
            <person name="Jacygrad E."/>
            <person name="Sagayaradj S."/>
            <person name="Cavanaugh K."/>
            <person name="Han R."/>
            <person name="Bertier L."/>
            <person name="Beede B."/>
            <person name="Kafkas S."/>
            <person name="Golino D."/>
            <person name="Preece J."/>
            <person name="Michelmore R."/>
        </authorList>
    </citation>
    <scope>NUCLEOTIDE SEQUENCE [LARGE SCALE GENOMIC DNA]</scope>
</reference>
<organism evidence="1 2">
    <name type="scientific">Pistacia integerrima</name>
    <dbReference type="NCBI Taxonomy" id="434235"/>
    <lineage>
        <taxon>Eukaryota</taxon>
        <taxon>Viridiplantae</taxon>
        <taxon>Streptophyta</taxon>
        <taxon>Embryophyta</taxon>
        <taxon>Tracheophyta</taxon>
        <taxon>Spermatophyta</taxon>
        <taxon>Magnoliopsida</taxon>
        <taxon>eudicotyledons</taxon>
        <taxon>Gunneridae</taxon>
        <taxon>Pentapetalae</taxon>
        <taxon>rosids</taxon>
        <taxon>malvids</taxon>
        <taxon>Sapindales</taxon>
        <taxon>Anacardiaceae</taxon>
        <taxon>Pistacia</taxon>
    </lineage>
</organism>
<dbReference type="Proteomes" id="UP001163603">
    <property type="component" value="Chromosome 3"/>
</dbReference>
<protein>
    <submittedName>
        <fullName evidence="1">Uncharacterized protein</fullName>
    </submittedName>
</protein>
<gene>
    <name evidence="1" type="ORF">Pint_06099</name>
</gene>
<keyword evidence="2" id="KW-1185">Reference proteome</keyword>
<evidence type="ECO:0000313" key="2">
    <source>
        <dbReference type="Proteomes" id="UP001163603"/>
    </source>
</evidence>
<proteinExistence type="predicted"/>
<evidence type="ECO:0000313" key="1">
    <source>
        <dbReference type="EMBL" id="KAJ0045802.1"/>
    </source>
</evidence>